<dbReference type="RefSeq" id="XP_028881347.1">
    <property type="nucleotide sequence ID" value="XM_029027492.1"/>
</dbReference>
<dbReference type="EMBL" id="NBCO01000023">
    <property type="protein sequence ID" value="ORC87281.1"/>
    <property type="molecule type" value="Genomic_DNA"/>
</dbReference>
<organism evidence="1 2">
    <name type="scientific">Trypanosoma theileri</name>
    <dbReference type="NCBI Taxonomy" id="67003"/>
    <lineage>
        <taxon>Eukaryota</taxon>
        <taxon>Discoba</taxon>
        <taxon>Euglenozoa</taxon>
        <taxon>Kinetoplastea</taxon>
        <taxon>Metakinetoplastina</taxon>
        <taxon>Trypanosomatida</taxon>
        <taxon>Trypanosomatidae</taxon>
        <taxon>Trypanosoma</taxon>
    </lineage>
</organism>
<evidence type="ECO:0000313" key="2">
    <source>
        <dbReference type="Proteomes" id="UP000192257"/>
    </source>
</evidence>
<reference evidence="1 2" key="1">
    <citation type="submission" date="2017-03" db="EMBL/GenBank/DDBJ databases">
        <title>An alternative strategy for trypanosome survival in the mammalian bloodstream revealed through genome and transcriptome analysis of the ubiquitous bovine parasite Trypanosoma (Megatrypanum) theileri.</title>
        <authorList>
            <person name="Kelly S."/>
            <person name="Ivens A."/>
            <person name="Mott A."/>
            <person name="O'Neill E."/>
            <person name="Emms D."/>
            <person name="Macleod O."/>
            <person name="Voorheis P."/>
            <person name="Matthews J."/>
            <person name="Matthews K."/>
            <person name="Carrington M."/>
        </authorList>
    </citation>
    <scope>NUCLEOTIDE SEQUENCE [LARGE SCALE GENOMIC DNA]</scope>
    <source>
        <strain evidence="1">Edinburgh</strain>
    </source>
</reference>
<gene>
    <name evidence="1" type="ORF">TM35_000232520</name>
</gene>
<dbReference type="InterPro" id="IPR016024">
    <property type="entry name" value="ARM-type_fold"/>
</dbReference>
<protein>
    <submittedName>
        <fullName evidence="1">Uncharacterized protein</fullName>
    </submittedName>
</protein>
<sequence>MSWCTTEEVAYLINVSRLRPDIAEDERKAADLRFIELHDSALNIGDVLTQLAVAYDNFSYGLRLSAALALESLVTQRIWCGGSRFSDKTNVVSTLLAFLRRDIATTTTTTTASIPAIEGRVHASLLSSFCRIIIFEYPGTHWELFLEECVNAIMGCEKQQEQQQQQQGKEYMLMWHGVVLRLSEFGSSNRMLWWQLANDVVRRLLESAVFSGRDQPRVFCLRVVLYLMKRRPRLAETTEGERPTNSFIFSSSFRHFIGCNLEERLTAFEKSDLSDSIVEECGLLLNIAQNLIHDADFASLVFHSSIRLLQYCESAYVAASYDEITPLVGCVDSGLECLAAVVQTFPEVSSQFDINKLLSTLFCYMTRATTTTSTALERGSEMALLTLLQDDYVVPLGCAGGDTASNAGAVLELLVDASPQEQLAQLLISLCNCVDGLQQGTHSPHWRAWITALRCLCRVCEEKEVSLTDSLPDAAGKLLGSLAELLHQCNDIVTAAELVDLLALCLARTPQTSLCRGFLSILETVFNTGSTIISSTSSTMTEPDAVEGEALRAVVIYAVHRLLSKCCTSNAISEFCDTAVWLQRALAIASRGGPLAVYSGAHAVCTLMRIMLESSPREVVLPQLQIHASLVLAAVDNACRHCAAVPDAASLLTGLLFCLCEHVSGNCALATELLHLVISHCGQPNTPPYALLLRSLTDYVMRLSKATVQQMCCTNCVTSVMQQSLPAVVHFSVVDAPHDEATTRLVSTSLAAAVSCGYAGAMCEQIGPALMEVLRSSVHERHSCTTLSTVVAAMSSVALVCPTLLDSDITEAVSLVFGTVDPAVAKGMNYTGCCLLPALFCIRRPQQLSIIITGLTTTQPYTMAWGTMFGIWSSVAPFADHFTGLYFLAAWHRILCYAFAAHAEGGDRLTVDIHSCNVYYLPSLHVKSLPKKRMMGCSIIQCIALGLVLMLHRWQRSSKTKLLDSDILLSLSLTRRFESLACCSVHDAGVDKLLSLSPTEGAKLLLQRMSDGGYGNQVNVAVGFVDGS</sequence>
<dbReference type="Proteomes" id="UP000192257">
    <property type="component" value="Unassembled WGS sequence"/>
</dbReference>
<accession>A0A1X0NRQ6</accession>
<keyword evidence="2" id="KW-1185">Reference proteome</keyword>
<name>A0A1X0NRQ6_9TRYP</name>
<dbReference type="SUPFAM" id="SSF48371">
    <property type="entry name" value="ARM repeat"/>
    <property type="match status" value="1"/>
</dbReference>
<dbReference type="VEuPathDB" id="TriTrypDB:TM35_000232520"/>
<proteinExistence type="predicted"/>
<dbReference type="AlphaFoldDB" id="A0A1X0NRQ6"/>
<dbReference type="GeneID" id="39987272"/>
<evidence type="ECO:0000313" key="1">
    <source>
        <dbReference type="EMBL" id="ORC87281.1"/>
    </source>
</evidence>
<dbReference type="OrthoDB" id="244899at2759"/>
<comment type="caution">
    <text evidence="1">The sequence shown here is derived from an EMBL/GenBank/DDBJ whole genome shotgun (WGS) entry which is preliminary data.</text>
</comment>